<dbReference type="AlphaFoldDB" id="A0A0C2INU1"/>
<evidence type="ECO:0000313" key="2">
    <source>
        <dbReference type="Proteomes" id="UP000031668"/>
    </source>
</evidence>
<keyword evidence="2" id="KW-1185">Reference proteome</keyword>
<dbReference type="Proteomes" id="UP000031668">
    <property type="component" value="Unassembled WGS sequence"/>
</dbReference>
<name>A0A0C2INU1_THEKT</name>
<sequence>MTPDIKYIVLLDEDFKISLRMISLKIHDECSIPFCQIIIFDCLNDIQFSLKYVASNPEKRNDPDTILKRKIYSEKFTVVEEQFPSQNIFLDEARFNVSMIVKK</sequence>
<evidence type="ECO:0000313" key="1">
    <source>
        <dbReference type="EMBL" id="KII67134.1"/>
    </source>
</evidence>
<gene>
    <name evidence="1" type="ORF">RF11_11186</name>
</gene>
<organism evidence="1 2">
    <name type="scientific">Thelohanellus kitauei</name>
    <name type="common">Myxosporean</name>
    <dbReference type="NCBI Taxonomy" id="669202"/>
    <lineage>
        <taxon>Eukaryota</taxon>
        <taxon>Metazoa</taxon>
        <taxon>Cnidaria</taxon>
        <taxon>Myxozoa</taxon>
        <taxon>Myxosporea</taxon>
        <taxon>Bivalvulida</taxon>
        <taxon>Platysporina</taxon>
        <taxon>Myxobolidae</taxon>
        <taxon>Thelohanellus</taxon>
    </lineage>
</organism>
<dbReference type="EMBL" id="JWZT01003288">
    <property type="protein sequence ID" value="KII67134.1"/>
    <property type="molecule type" value="Genomic_DNA"/>
</dbReference>
<reference evidence="1 2" key="1">
    <citation type="journal article" date="2014" name="Genome Biol. Evol.">
        <title>The genome of the myxosporean Thelohanellus kitauei shows adaptations to nutrient acquisition within its fish host.</title>
        <authorList>
            <person name="Yang Y."/>
            <person name="Xiong J."/>
            <person name="Zhou Z."/>
            <person name="Huo F."/>
            <person name="Miao W."/>
            <person name="Ran C."/>
            <person name="Liu Y."/>
            <person name="Zhang J."/>
            <person name="Feng J."/>
            <person name="Wang M."/>
            <person name="Wang M."/>
            <person name="Wang L."/>
            <person name="Yao B."/>
        </authorList>
    </citation>
    <scope>NUCLEOTIDE SEQUENCE [LARGE SCALE GENOMIC DNA]</scope>
    <source>
        <strain evidence="1">Wuqing</strain>
    </source>
</reference>
<protein>
    <submittedName>
        <fullName evidence="1">Uncharacterized protein</fullName>
    </submittedName>
</protein>
<accession>A0A0C2INU1</accession>
<comment type="caution">
    <text evidence="1">The sequence shown here is derived from an EMBL/GenBank/DDBJ whole genome shotgun (WGS) entry which is preliminary data.</text>
</comment>
<proteinExistence type="predicted"/>
<dbReference type="OrthoDB" id="2283132at2759"/>